<dbReference type="InterPro" id="IPR020846">
    <property type="entry name" value="MFS_dom"/>
</dbReference>
<dbReference type="InterPro" id="IPR036869">
    <property type="entry name" value="J_dom_sf"/>
</dbReference>
<feature type="transmembrane region" description="Helical" evidence="4">
    <location>
        <begin position="303"/>
        <end position="325"/>
    </location>
</feature>
<dbReference type="SMART" id="SM00271">
    <property type="entry name" value="DnaJ"/>
    <property type="match status" value="1"/>
</dbReference>
<dbReference type="PANTHER" id="PTHR44200">
    <property type="entry name" value="DNAJ HOMOLOG SUBFAMILY C MEMBER 7"/>
    <property type="match status" value="1"/>
</dbReference>
<keyword evidence="4" id="KW-0472">Membrane</keyword>
<dbReference type="Pfam" id="PF07690">
    <property type="entry name" value="MFS_1"/>
    <property type="match status" value="1"/>
</dbReference>
<dbReference type="SUPFAM" id="SSF103473">
    <property type="entry name" value="MFS general substrate transporter"/>
    <property type="match status" value="1"/>
</dbReference>
<evidence type="ECO:0000256" key="4">
    <source>
        <dbReference type="SAM" id="Phobius"/>
    </source>
</evidence>
<dbReference type="Gene3D" id="1.10.287.110">
    <property type="entry name" value="DnaJ domain"/>
    <property type="match status" value="1"/>
</dbReference>
<dbReference type="InterPro" id="IPR052758">
    <property type="entry name" value="SRC_co-chaperone"/>
</dbReference>
<feature type="transmembrane region" description="Helical" evidence="4">
    <location>
        <begin position="437"/>
        <end position="457"/>
    </location>
</feature>
<feature type="transmembrane region" description="Helical" evidence="4">
    <location>
        <begin position="173"/>
        <end position="191"/>
    </location>
</feature>
<evidence type="ECO:0000256" key="2">
    <source>
        <dbReference type="PROSITE-ProRule" id="PRU00339"/>
    </source>
</evidence>
<feature type="transmembrane region" description="Helical" evidence="4">
    <location>
        <begin position="403"/>
        <end position="425"/>
    </location>
</feature>
<keyword evidence="4" id="KW-1133">Transmembrane helix</keyword>
<dbReference type="InterPro" id="IPR036259">
    <property type="entry name" value="MFS_trans_sf"/>
</dbReference>
<name>A0A7S1N9A6_9EUGL</name>
<dbReference type="Gene3D" id="1.25.40.10">
    <property type="entry name" value="Tetratricopeptide repeat domain"/>
    <property type="match status" value="1"/>
</dbReference>
<dbReference type="PROSITE" id="PS50005">
    <property type="entry name" value="TPR"/>
    <property type="match status" value="2"/>
</dbReference>
<feature type="transmembrane region" description="Helical" evidence="4">
    <location>
        <begin position="269"/>
        <end position="291"/>
    </location>
</feature>
<feature type="region of interest" description="Disordered" evidence="3">
    <location>
        <begin position="14"/>
        <end position="34"/>
    </location>
</feature>
<feature type="transmembrane region" description="Helical" evidence="4">
    <location>
        <begin position="368"/>
        <end position="391"/>
    </location>
</feature>
<evidence type="ECO:0008006" key="8">
    <source>
        <dbReference type="Google" id="ProtNLM"/>
    </source>
</evidence>
<feature type="transmembrane region" description="Helical" evidence="4">
    <location>
        <begin position="113"/>
        <end position="133"/>
    </location>
</feature>
<dbReference type="Gene3D" id="1.20.1250.20">
    <property type="entry name" value="MFS general substrate transporter like domains"/>
    <property type="match status" value="1"/>
</dbReference>
<dbReference type="SMART" id="SM00028">
    <property type="entry name" value="TPR"/>
    <property type="match status" value="3"/>
</dbReference>
<evidence type="ECO:0000259" key="6">
    <source>
        <dbReference type="PROSITE" id="PS50850"/>
    </source>
</evidence>
<feature type="transmembrane region" description="Helical" evidence="4">
    <location>
        <begin position="44"/>
        <end position="63"/>
    </location>
</feature>
<feature type="repeat" description="TPR" evidence="2">
    <location>
        <begin position="529"/>
        <end position="562"/>
    </location>
</feature>
<evidence type="ECO:0000256" key="1">
    <source>
        <dbReference type="ARBA" id="ARBA00004141"/>
    </source>
</evidence>
<sequence length="773" mass="84488">MPIIGGGAENGYFERLDEDGPDTPDPYAQRGPVSYAPHTSSTTIIGYWIAFTFAAMDANLVTINFDRIEDDLGFISEEVKGMWLGRATFSNTMVSAAAALLVGHLADRMSRPLLFASLLIFGKLVCLAFFVVSTYEQLYMAYSMMGVTVGGLAPLACSMAADMFPVDSRASMLGIWGTALVAGPLLGEYLVDVMPPTFHWKMSFAVVALLGLMVAVLIALNARDPKRGQHEEALRERQEAMFRIGEPWYYTAQITGTKLSAIVAKPSNLLGYLQAIPAALPWALMGTYLTAFLVGQNGFSDAAAAHVLLFHHMGGGLGVLLGALIGQEIYNQSRSGMPMFLGACAIIGLAPCLALINRGYTPNQFAEAQIVAGVAGLLAGAAHFNVQAILLNVNRPEIRGTALGLFGAVVAVSRAFAPLFVAAFLPPIGSPHSAYNTLIWVGLLSGVGIILQAFTFGRDERVLQAQLSHLDEMQMHAEMDGMPPGGENYDPIVVDLAAEPDETEEERLARIAANTDPNDAELFKRMRLFESLKSEGNAHFANQRWEQAIESFTKCLEVDPADGQLNSLIYCNRAAAFQQAGDLDKAVDDCTMAIQVDNSHRIQLKAHQRRGRCYQQKEEHEKAVRDFEMALRMHHTHETQAELREAKMLLKRAKSGDDYYTVLGVSRDADAAAIKKAYKQQALKCHPDKLAGCSDKEKEDAEKQFKKVGEAYAVLSDEEKKKEYDEGTYDDGSGKCAADSDEDDFQMFFNGRPQPHGGRGRGTYGRSPFNFHM</sequence>
<feature type="domain" description="J" evidence="5">
    <location>
        <begin position="658"/>
        <end position="728"/>
    </location>
</feature>
<feature type="transmembrane region" description="Helical" evidence="4">
    <location>
        <begin position="203"/>
        <end position="222"/>
    </location>
</feature>
<dbReference type="InterPro" id="IPR011701">
    <property type="entry name" value="MFS"/>
</dbReference>
<dbReference type="Pfam" id="PF13181">
    <property type="entry name" value="TPR_8"/>
    <property type="match status" value="1"/>
</dbReference>
<feature type="repeat" description="TPR" evidence="2">
    <location>
        <begin position="604"/>
        <end position="637"/>
    </location>
</feature>
<organism evidence="7">
    <name type="scientific">Eutreptiella gymnastica</name>
    <dbReference type="NCBI Taxonomy" id="73025"/>
    <lineage>
        <taxon>Eukaryota</taxon>
        <taxon>Discoba</taxon>
        <taxon>Euglenozoa</taxon>
        <taxon>Euglenida</taxon>
        <taxon>Spirocuta</taxon>
        <taxon>Euglenophyceae</taxon>
        <taxon>Eutreptiales</taxon>
        <taxon>Eutreptiaceae</taxon>
        <taxon>Eutreptiella</taxon>
    </lineage>
</organism>
<gene>
    <name evidence="7" type="ORF">EGYM00392_LOCUS16334</name>
</gene>
<evidence type="ECO:0000259" key="5">
    <source>
        <dbReference type="PROSITE" id="PS50076"/>
    </source>
</evidence>
<dbReference type="InterPro" id="IPR001623">
    <property type="entry name" value="DnaJ_domain"/>
</dbReference>
<dbReference type="SUPFAM" id="SSF48452">
    <property type="entry name" value="TPR-like"/>
    <property type="match status" value="1"/>
</dbReference>
<dbReference type="AlphaFoldDB" id="A0A7S1N9A6"/>
<dbReference type="PANTHER" id="PTHR44200:SF1">
    <property type="entry name" value="DNAJ HOMOLOG SUBFAMILY C MEMBER 7"/>
    <property type="match status" value="1"/>
</dbReference>
<dbReference type="Pfam" id="PF00226">
    <property type="entry name" value="DnaJ"/>
    <property type="match status" value="1"/>
</dbReference>
<feature type="domain" description="Major facilitator superfamily (MFS) profile" evidence="6">
    <location>
        <begin position="43"/>
        <end position="460"/>
    </location>
</feature>
<proteinExistence type="predicted"/>
<dbReference type="PROSITE" id="PS00636">
    <property type="entry name" value="DNAJ_1"/>
    <property type="match status" value="1"/>
</dbReference>
<accession>A0A7S1N9A6</accession>
<dbReference type="InterPro" id="IPR011990">
    <property type="entry name" value="TPR-like_helical_dom_sf"/>
</dbReference>
<evidence type="ECO:0000256" key="3">
    <source>
        <dbReference type="SAM" id="MobiDB-lite"/>
    </source>
</evidence>
<dbReference type="PROSITE" id="PS50076">
    <property type="entry name" value="DNAJ_2"/>
    <property type="match status" value="1"/>
</dbReference>
<dbReference type="PRINTS" id="PR00625">
    <property type="entry name" value="JDOMAIN"/>
</dbReference>
<protein>
    <recommendedName>
        <fullName evidence="8">Major facilitator superfamily (MFS) profile domain-containing protein</fullName>
    </recommendedName>
</protein>
<dbReference type="EMBL" id="HBGA01044750">
    <property type="protein sequence ID" value="CAD9005247.1"/>
    <property type="molecule type" value="Transcribed_RNA"/>
</dbReference>
<evidence type="ECO:0000313" key="7">
    <source>
        <dbReference type="EMBL" id="CAD9005247.1"/>
    </source>
</evidence>
<keyword evidence="2" id="KW-0802">TPR repeat</keyword>
<comment type="subcellular location">
    <subcellularLocation>
        <location evidence="1">Membrane</location>
        <topology evidence="1">Multi-pass membrane protein</topology>
    </subcellularLocation>
</comment>
<dbReference type="SUPFAM" id="SSF46565">
    <property type="entry name" value="Chaperone J-domain"/>
    <property type="match status" value="1"/>
</dbReference>
<dbReference type="PROSITE" id="PS50850">
    <property type="entry name" value="MFS"/>
    <property type="match status" value="1"/>
</dbReference>
<dbReference type="CDD" id="cd06257">
    <property type="entry name" value="DnaJ"/>
    <property type="match status" value="1"/>
</dbReference>
<feature type="transmembrane region" description="Helical" evidence="4">
    <location>
        <begin position="337"/>
        <end position="356"/>
    </location>
</feature>
<dbReference type="GO" id="GO:0016020">
    <property type="term" value="C:membrane"/>
    <property type="evidence" value="ECO:0007669"/>
    <property type="project" value="UniProtKB-SubCell"/>
</dbReference>
<feature type="region of interest" description="Disordered" evidence="3">
    <location>
        <begin position="745"/>
        <end position="773"/>
    </location>
</feature>
<reference evidence="7" key="1">
    <citation type="submission" date="2021-01" db="EMBL/GenBank/DDBJ databases">
        <authorList>
            <person name="Corre E."/>
            <person name="Pelletier E."/>
            <person name="Niang G."/>
            <person name="Scheremetjew M."/>
            <person name="Finn R."/>
            <person name="Kale V."/>
            <person name="Holt S."/>
            <person name="Cochrane G."/>
            <person name="Meng A."/>
            <person name="Brown T."/>
            <person name="Cohen L."/>
        </authorList>
    </citation>
    <scope>NUCLEOTIDE SEQUENCE</scope>
    <source>
        <strain evidence="7">NIES-381</strain>
    </source>
</reference>
<keyword evidence="4" id="KW-0812">Transmembrane</keyword>
<feature type="transmembrane region" description="Helical" evidence="4">
    <location>
        <begin position="83"/>
        <end position="106"/>
    </location>
</feature>
<dbReference type="InterPro" id="IPR019734">
    <property type="entry name" value="TPR_rpt"/>
</dbReference>
<dbReference type="GO" id="GO:0022857">
    <property type="term" value="F:transmembrane transporter activity"/>
    <property type="evidence" value="ECO:0007669"/>
    <property type="project" value="InterPro"/>
</dbReference>
<dbReference type="InterPro" id="IPR018253">
    <property type="entry name" value="DnaJ_domain_CS"/>
</dbReference>
<feature type="transmembrane region" description="Helical" evidence="4">
    <location>
        <begin position="139"/>
        <end position="161"/>
    </location>
</feature>
<dbReference type="CDD" id="cd06174">
    <property type="entry name" value="MFS"/>
    <property type="match status" value="1"/>
</dbReference>